<sequence>MQLIQAKVRCVEGVRDTGWFVPGRETTVFYGPRGGGKTSLLQALQTLNPPYDIHRVKPFADHPRVWKQNEYDRRVVPEKKTAVFFVFSARAEQVVRLADIDADLIETDRVEIGRRLDNSRWTSFVELSASSRWREIAEDMSVLRRAVADWGDGADTNFFKGLGESDRLQGDAAADCLRWLQNMKHLLPDDQHERYQRCLYHIQRRQRFYQAEEKIAQELPLTLYLNPGCALPDSFRVDKIMNGRTRDEAPVVTDMLSLIYQKYDLLRSGVTLQQLQAEAQKQMEPIARLLRENGWPIPVLSSDSQRVYFTDIPKDVFGQRLYLVALTCLLAQLCHGARPVLLLDCFDHGMAGDERLEITRFQQRLGSWCQLLVATADEGVAGAPGWQSVFRLGPGGLRESGLVPF</sequence>
<protein>
    <recommendedName>
        <fullName evidence="3">DNA replication and repair protein RecF</fullName>
    </recommendedName>
</protein>
<dbReference type="EMBL" id="FRFE01000001">
    <property type="protein sequence ID" value="SHO42624.1"/>
    <property type="molecule type" value="Genomic_DNA"/>
</dbReference>
<evidence type="ECO:0000313" key="2">
    <source>
        <dbReference type="Proteomes" id="UP000184603"/>
    </source>
</evidence>
<dbReference type="STRING" id="1121416.SAMN02745220_00058"/>
<accession>A0A1M7XVH7</accession>
<dbReference type="InterPro" id="IPR027417">
    <property type="entry name" value="P-loop_NTPase"/>
</dbReference>
<organism evidence="1 2">
    <name type="scientific">Desulfopila aestuarii DSM 18488</name>
    <dbReference type="NCBI Taxonomy" id="1121416"/>
    <lineage>
        <taxon>Bacteria</taxon>
        <taxon>Pseudomonadati</taxon>
        <taxon>Thermodesulfobacteriota</taxon>
        <taxon>Desulfobulbia</taxon>
        <taxon>Desulfobulbales</taxon>
        <taxon>Desulfocapsaceae</taxon>
        <taxon>Desulfopila</taxon>
    </lineage>
</organism>
<keyword evidence="2" id="KW-1185">Reference proteome</keyword>
<dbReference type="AlphaFoldDB" id="A0A1M7XVH7"/>
<gene>
    <name evidence="1" type="ORF">SAMN02745220_00058</name>
</gene>
<evidence type="ECO:0008006" key="3">
    <source>
        <dbReference type="Google" id="ProtNLM"/>
    </source>
</evidence>
<reference evidence="1 2" key="1">
    <citation type="submission" date="2016-12" db="EMBL/GenBank/DDBJ databases">
        <authorList>
            <person name="Song W.-J."/>
            <person name="Kurnit D.M."/>
        </authorList>
    </citation>
    <scope>NUCLEOTIDE SEQUENCE [LARGE SCALE GENOMIC DNA]</scope>
    <source>
        <strain evidence="1 2">DSM 18488</strain>
    </source>
</reference>
<evidence type="ECO:0000313" key="1">
    <source>
        <dbReference type="EMBL" id="SHO42624.1"/>
    </source>
</evidence>
<dbReference type="SUPFAM" id="SSF52540">
    <property type="entry name" value="P-loop containing nucleoside triphosphate hydrolases"/>
    <property type="match status" value="1"/>
</dbReference>
<dbReference type="Proteomes" id="UP000184603">
    <property type="component" value="Unassembled WGS sequence"/>
</dbReference>
<name>A0A1M7XVH7_9BACT</name>
<dbReference type="OrthoDB" id="5432470at2"/>
<proteinExistence type="predicted"/>
<dbReference type="RefSeq" id="WP_073611447.1">
    <property type="nucleotide sequence ID" value="NZ_FRFE01000001.1"/>
</dbReference>